<proteinExistence type="predicted"/>
<feature type="region of interest" description="Disordered" evidence="1">
    <location>
        <begin position="284"/>
        <end position="308"/>
    </location>
</feature>
<evidence type="ECO:0000256" key="1">
    <source>
        <dbReference type="SAM" id="MobiDB-lite"/>
    </source>
</evidence>
<dbReference type="PANTHER" id="PTHR36890">
    <property type="entry name" value="PROTEIN CYCLOPS"/>
    <property type="match status" value="1"/>
</dbReference>
<reference evidence="2" key="2">
    <citation type="journal article" date="2023" name="Int. J. Mol. Sci.">
        <title>De Novo Assembly and Annotation of 11 Diverse Shrub Willow (Salix) Genomes Reveals Novel Gene Organization in Sex-Linked Regions.</title>
        <authorList>
            <person name="Hyden B."/>
            <person name="Feng K."/>
            <person name="Yates T.B."/>
            <person name="Jawdy S."/>
            <person name="Cereghino C."/>
            <person name="Smart L.B."/>
            <person name="Muchero W."/>
        </authorList>
    </citation>
    <scope>NUCLEOTIDE SEQUENCE</scope>
    <source>
        <tissue evidence="2">Shoot tip</tissue>
    </source>
</reference>
<dbReference type="Proteomes" id="UP001151752">
    <property type="component" value="Chromosome 3"/>
</dbReference>
<dbReference type="AlphaFoldDB" id="A0A9Q0T0C8"/>
<evidence type="ECO:0000313" key="2">
    <source>
        <dbReference type="EMBL" id="KAJ6695735.1"/>
    </source>
</evidence>
<comment type="caution">
    <text evidence="2">The sequence shown here is derived from an EMBL/GenBank/DDBJ whole genome shotgun (WGS) entry which is preliminary data.</text>
</comment>
<feature type="compositionally biased region" description="Polar residues" evidence="1">
    <location>
        <begin position="8"/>
        <end position="25"/>
    </location>
</feature>
<dbReference type="EMBL" id="JAPFFM010000017">
    <property type="protein sequence ID" value="KAJ6695735.1"/>
    <property type="molecule type" value="Genomic_DNA"/>
</dbReference>
<accession>A0A9Q0T0C8</accession>
<name>A0A9Q0T0C8_9ROSI</name>
<feature type="region of interest" description="Disordered" evidence="1">
    <location>
        <begin position="1"/>
        <end position="42"/>
    </location>
</feature>
<dbReference type="GO" id="GO:0043565">
    <property type="term" value="F:sequence-specific DNA binding"/>
    <property type="evidence" value="ECO:0007669"/>
    <property type="project" value="InterPro"/>
</dbReference>
<dbReference type="InterPro" id="IPR040036">
    <property type="entry name" value="CYCLOPS"/>
</dbReference>
<evidence type="ECO:0000313" key="3">
    <source>
        <dbReference type="Proteomes" id="UP001151752"/>
    </source>
</evidence>
<dbReference type="GO" id="GO:0036377">
    <property type="term" value="P:arbuscular mycorrhizal association"/>
    <property type="evidence" value="ECO:0007669"/>
    <property type="project" value="InterPro"/>
</dbReference>
<keyword evidence="3" id="KW-1185">Reference proteome</keyword>
<sequence length="308" mass="34433">MINDRSKGSLTDSSILKPESGQQHNFGFYQRGEGEKTGMDKEGRGLTDLLYRNSSEELFLRSLMETSVGMPAPTMEMLGFKNLSQNIRADSEELFKSWLTNGENGYNSTSIAHRTRQASRRLSTELSIRNEVERTAQASNLYLAKAWFHSSQPMTRSRSSELRRRYVAMQYTQKNTGMEVMQNASGHGAMDFNQEFGNPNGFSDPPMHDTANQLGTFMSPTNSSSSTLNTPQISSRDKVSSVVNMLKGTLERKKLGNQIEKEIVGDSSNALYHAQGINSAFDKRKGNGIHEIPPWKVSRNITWSSQGP</sequence>
<protein>
    <submittedName>
        <fullName evidence="2">PROTEIN CYCLOPS</fullName>
    </submittedName>
</protein>
<dbReference type="PANTHER" id="PTHR36890:SF1">
    <property type="entry name" value="PROTEIN CYCLOPS"/>
    <property type="match status" value="1"/>
</dbReference>
<feature type="compositionally biased region" description="Polar residues" evidence="1">
    <location>
        <begin position="299"/>
        <end position="308"/>
    </location>
</feature>
<reference evidence="2" key="1">
    <citation type="submission" date="2022-11" db="EMBL/GenBank/DDBJ databases">
        <authorList>
            <person name="Hyden B.L."/>
            <person name="Feng K."/>
            <person name="Yates T."/>
            <person name="Jawdy S."/>
            <person name="Smart L.B."/>
            <person name="Muchero W."/>
        </authorList>
    </citation>
    <scope>NUCLEOTIDE SEQUENCE</scope>
    <source>
        <tissue evidence="2">Shoot tip</tissue>
    </source>
</reference>
<dbReference type="GO" id="GO:0005634">
    <property type="term" value="C:nucleus"/>
    <property type="evidence" value="ECO:0007669"/>
    <property type="project" value="InterPro"/>
</dbReference>
<feature type="compositionally biased region" description="Basic and acidic residues" evidence="1">
    <location>
        <begin position="32"/>
        <end position="42"/>
    </location>
</feature>
<gene>
    <name evidence="2" type="ORF">OIU74_014773</name>
</gene>
<organism evidence="2 3">
    <name type="scientific">Salix koriyanagi</name>
    <dbReference type="NCBI Taxonomy" id="2511006"/>
    <lineage>
        <taxon>Eukaryota</taxon>
        <taxon>Viridiplantae</taxon>
        <taxon>Streptophyta</taxon>
        <taxon>Embryophyta</taxon>
        <taxon>Tracheophyta</taxon>
        <taxon>Spermatophyta</taxon>
        <taxon>Magnoliopsida</taxon>
        <taxon>eudicotyledons</taxon>
        <taxon>Gunneridae</taxon>
        <taxon>Pentapetalae</taxon>
        <taxon>rosids</taxon>
        <taxon>fabids</taxon>
        <taxon>Malpighiales</taxon>
        <taxon>Salicaceae</taxon>
        <taxon>Saliceae</taxon>
        <taxon>Salix</taxon>
    </lineage>
</organism>